<dbReference type="Gene3D" id="1.25.40.10">
    <property type="entry name" value="Tetratricopeptide repeat domain"/>
    <property type="match status" value="1"/>
</dbReference>
<evidence type="ECO:0000256" key="2">
    <source>
        <dbReference type="SAM" id="SignalP"/>
    </source>
</evidence>
<evidence type="ECO:0008006" key="5">
    <source>
        <dbReference type="Google" id="ProtNLM"/>
    </source>
</evidence>
<protein>
    <recommendedName>
        <fullName evidence="5">Tetratricopeptide repeat protein</fullName>
    </recommendedName>
</protein>
<feature type="signal peptide" evidence="2">
    <location>
        <begin position="1"/>
        <end position="23"/>
    </location>
</feature>
<sequence length="196" mass="20582">MITPRTWLPCVASLLLLSGCATDGDSIRAEKPQASTLERALADADTALAAGQNDKAQGILKSAATHFPAEKSPWLHMAQIKFDRASYGEAIMNALEALQRDPTDKLGNSIVAVSGLRLSTKALSDLSQQNNLNGSLRSEAQDLAKLLRTSLGEDVLVPTANPAARKSAPAPAPAKKAAATPTRNQTNNSDPFGGLK</sequence>
<accession>A0ABX0FLH1</accession>
<gene>
    <name evidence="3" type="ORF">GW587_14335</name>
</gene>
<feature type="chain" id="PRO_5045263657" description="Tetratricopeptide repeat protein" evidence="2">
    <location>
        <begin position="24"/>
        <end position="196"/>
    </location>
</feature>
<reference evidence="3 4" key="1">
    <citation type="submission" date="2020-01" db="EMBL/GenBank/DDBJ databases">
        <authorList>
            <person name="Lee S.D."/>
        </authorList>
    </citation>
    <scope>NUCLEOTIDE SEQUENCE [LARGE SCALE GENOMIC DNA]</scope>
    <source>
        <strain evidence="3 4">SAP-35</strain>
    </source>
</reference>
<organism evidence="3 4">
    <name type="scientific">Duganella aceris</name>
    <dbReference type="NCBI Taxonomy" id="2703883"/>
    <lineage>
        <taxon>Bacteria</taxon>
        <taxon>Pseudomonadati</taxon>
        <taxon>Pseudomonadota</taxon>
        <taxon>Betaproteobacteria</taxon>
        <taxon>Burkholderiales</taxon>
        <taxon>Oxalobacteraceae</taxon>
        <taxon>Telluria group</taxon>
        <taxon>Duganella</taxon>
    </lineage>
</organism>
<reference evidence="4" key="2">
    <citation type="submission" date="2023-07" db="EMBL/GenBank/DDBJ databases">
        <title>Duganella aceri sp. nov., isolated from tree sap.</title>
        <authorList>
            <person name="Kim I.S."/>
        </authorList>
    </citation>
    <scope>NUCLEOTIDE SEQUENCE [LARGE SCALE GENOMIC DNA]</scope>
    <source>
        <strain evidence="4">SAP-35</strain>
    </source>
</reference>
<dbReference type="SUPFAM" id="SSF48452">
    <property type="entry name" value="TPR-like"/>
    <property type="match status" value="1"/>
</dbReference>
<evidence type="ECO:0000313" key="3">
    <source>
        <dbReference type="EMBL" id="NGZ85428.1"/>
    </source>
</evidence>
<evidence type="ECO:0000256" key="1">
    <source>
        <dbReference type="SAM" id="MobiDB-lite"/>
    </source>
</evidence>
<keyword evidence="4" id="KW-1185">Reference proteome</keyword>
<evidence type="ECO:0000313" key="4">
    <source>
        <dbReference type="Proteomes" id="UP000666369"/>
    </source>
</evidence>
<dbReference type="Proteomes" id="UP000666369">
    <property type="component" value="Unassembled WGS sequence"/>
</dbReference>
<feature type="compositionally biased region" description="Low complexity" evidence="1">
    <location>
        <begin position="159"/>
        <end position="182"/>
    </location>
</feature>
<comment type="caution">
    <text evidence="3">The sequence shown here is derived from an EMBL/GenBank/DDBJ whole genome shotgun (WGS) entry which is preliminary data.</text>
</comment>
<name>A0ABX0FLH1_9BURK</name>
<dbReference type="RefSeq" id="WP_166104102.1">
    <property type="nucleotide sequence ID" value="NZ_JAADJT010000006.1"/>
</dbReference>
<proteinExistence type="predicted"/>
<dbReference type="InterPro" id="IPR011990">
    <property type="entry name" value="TPR-like_helical_dom_sf"/>
</dbReference>
<feature type="region of interest" description="Disordered" evidence="1">
    <location>
        <begin position="158"/>
        <end position="196"/>
    </location>
</feature>
<dbReference type="PROSITE" id="PS51257">
    <property type="entry name" value="PROKAR_LIPOPROTEIN"/>
    <property type="match status" value="1"/>
</dbReference>
<keyword evidence="2" id="KW-0732">Signal</keyword>
<dbReference type="EMBL" id="JAADJT010000006">
    <property type="protein sequence ID" value="NGZ85428.1"/>
    <property type="molecule type" value="Genomic_DNA"/>
</dbReference>